<evidence type="ECO:0000256" key="3">
    <source>
        <dbReference type="SAM" id="Phobius"/>
    </source>
</evidence>
<dbReference type="PANTHER" id="PTHR20914">
    <property type="entry name" value="LY6/PLAUR DOMAIN-CONTAINING PROTEIN 8"/>
    <property type="match status" value="1"/>
</dbReference>
<gene>
    <name evidence="4" type="ORF">GDO81_029125</name>
</gene>
<dbReference type="PANTHER" id="PTHR20914:SF37">
    <property type="entry name" value="PHOSPHOLIPASE A2 INHIBITOR AND LY6_PLAUR DOMAIN-CONTAINING PROTEIN-LIKE"/>
    <property type="match status" value="1"/>
</dbReference>
<evidence type="ECO:0000256" key="1">
    <source>
        <dbReference type="ARBA" id="ARBA00004613"/>
    </source>
</evidence>
<dbReference type="InterPro" id="IPR050918">
    <property type="entry name" value="CNF-like_PLA2_Inhibitor"/>
</dbReference>
<reference evidence="4" key="1">
    <citation type="thesis" date="2020" institute="ProQuest LLC" country="789 East Eisenhower Parkway, Ann Arbor, MI, USA">
        <title>Comparative Genomics and Chromosome Evolution.</title>
        <authorList>
            <person name="Mudd A.B."/>
        </authorList>
    </citation>
    <scope>NUCLEOTIDE SEQUENCE</scope>
    <source>
        <strain evidence="4">237g6f4</strain>
        <tissue evidence="4">Blood</tissue>
    </source>
</reference>
<keyword evidence="3" id="KW-0812">Transmembrane</keyword>
<proteinExistence type="predicted"/>
<protein>
    <recommendedName>
        <fullName evidence="6">UPAR/Ly6 domain-containing protein</fullName>
    </recommendedName>
</protein>
<keyword evidence="3" id="KW-0472">Membrane</keyword>
<dbReference type="Gene3D" id="2.10.60.10">
    <property type="entry name" value="CD59"/>
    <property type="match status" value="1"/>
</dbReference>
<dbReference type="InterPro" id="IPR045860">
    <property type="entry name" value="Snake_toxin-like_sf"/>
</dbReference>
<feature type="transmembrane region" description="Helical" evidence="3">
    <location>
        <begin position="128"/>
        <end position="148"/>
    </location>
</feature>
<dbReference type="EMBL" id="WNYA01000833">
    <property type="protein sequence ID" value="KAG8547092.1"/>
    <property type="molecule type" value="Genomic_DNA"/>
</dbReference>
<evidence type="ECO:0000313" key="5">
    <source>
        <dbReference type="Proteomes" id="UP000824782"/>
    </source>
</evidence>
<evidence type="ECO:0000256" key="2">
    <source>
        <dbReference type="ARBA" id="ARBA00022525"/>
    </source>
</evidence>
<evidence type="ECO:0000313" key="4">
    <source>
        <dbReference type="EMBL" id="KAG8547092.1"/>
    </source>
</evidence>
<dbReference type="AlphaFoldDB" id="A0AAV6ZC91"/>
<evidence type="ECO:0008006" key="6">
    <source>
        <dbReference type="Google" id="ProtNLM"/>
    </source>
</evidence>
<keyword evidence="3" id="KW-1133">Transmembrane helix</keyword>
<dbReference type="Proteomes" id="UP000824782">
    <property type="component" value="Unassembled WGS sequence"/>
</dbReference>
<dbReference type="CDD" id="cd23572">
    <property type="entry name" value="TFP_LU_ECD_PINLYP_rpt2"/>
    <property type="match status" value="1"/>
</dbReference>
<organism evidence="4 5">
    <name type="scientific">Engystomops pustulosus</name>
    <name type="common">Tungara frog</name>
    <name type="synonym">Physalaemus pustulosus</name>
    <dbReference type="NCBI Taxonomy" id="76066"/>
    <lineage>
        <taxon>Eukaryota</taxon>
        <taxon>Metazoa</taxon>
        <taxon>Chordata</taxon>
        <taxon>Craniata</taxon>
        <taxon>Vertebrata</taxon>
        <taxon>Euteleostomi</taxon>
        <taxon>Amphibia</taxon>
        <taxon>Batrachia</taxon>
        <taxon>Anura</taxon>
        <taxon>Neobatrachia</taxon>
        <taxon>Hyloidea</taxon>
        <taxon>Leptodactylidae</taxon>
        <taxon>Leiuperinae</taxon>
        <taxon>Engystomops</taxon>
    </lineage>
</organism>
<sequence>MAECSNNASISGLHTTTASQTTCCFSDNCTTSIPSVPVENYTLNGLTCPSYVVTTMEPCDVKNVSSCTGDQTRCVRYSAATRIGSTTSSLYFGGCATESTCAVQSSSIYGNGISLEIKRKCYNSGDSLYTGALSNMLPLIIGMLGYVLSM</sequence>
<accession>A0AAV6ZC91</accession>
<keyword evidence="2" id="KW-0964">Secreted</keyword>
<dbReference type="GO" id="GO:0005576">
    <property type="term" value="C:extracellular region"/>
    <property type="evidence" value="ECO:0007669"/>
    <property type="project" value="UniProtKB-SubCell"/>
</dbReference>
<name>A0AAV6ZC91_ENGPU</name>
<comment type="caution">
    <text evidence="4">The sequence shown here is derived from an EMBL/GenBank/DDBJ whole genome shotgun (WGS) entry which is preliminary data.</text>
</comment>
<keyword evidence="5" id="KW-1185">Reference proteome</keyword>
<comment type="subcellular location">
    <subcellularLocation>
        <location evidence="1">Secreted</location>
    </subcellularLocation>
</comment>